<accession>A0A9E6PGU2</accession>
<evidence type="ECO:0000313" key="2">
    <source>
        <dbReference type="Proteomes" id="UP000634530"/>
    </source>
</evidence>
<organism evidence="1 2">
    <name type="scientific">Pseudomonas vanderleydeniana</name>
    <dbReference type="NCBI Taxonomy" id="2745495"/>
    <lineage>
        <taxon>Bacteria</taxon>
        <taxon>Pseudomonadati</taxon>
        <taxon>Pseudomonadota</taxon>
        <taxon>Gammaproteobacteria</taxon>
        <taxon>Pseudomonadales</taxon>
        <taxon>Pseudomonadaceae</taxon>
        <taxon>Pseudomonas</taxon>
    </lineage>
</organism>
<reference evidence="1 2" key="1">
    <citation type="journal article" date="2020" name="Microorganisms">
        <title>Reliable Identification of Environmental Pseudomonas Isolates Using the rpoD Gene.</title>
        <authorList>
            <consortium name="The Broad Institute Genome Sequencing Platform"/>
            <person name="Girard L."/>
            <person name="Lood C."/>
            <person name="Rokni-Zadeh H."/>
            <person name="van Noort V."/>
            <person name="Lavigne R."/>
            <person name="De Mot R."/>
        </authorList>
    </citation>
    <scope>NUCLEOTIDE SEQUENCE [LARGE SCALE GENOMIC DNA]</scope>
    <source>
        <strain evidence="1 2">RW8P3</strain>
    </source>
</reference>
<protein>
    <submittedName>
        <fullName evidence="1">CrpP family protein</fullName>
    </submittedName>
</protein>
<dbReference type="NCBIfam" id="NF041886">
    <property type="entry name" value="Rmf_CrpP_fam"/>
    <property type="match status" value="1"/>
</dbReference>
<dbReference type="AlphaFoldDB" id="A0A9E6PGU2"/>
<evidence type="ECO:0000313" key="1">
    <source>
        <dbReference type="EMBL" id="QXI26184.1"/>
    </source>
</evidence>
<reference evidence="1 2" key="2">
    <citation type="journal article" date="2021" name="Microorganisms">
        <title>The Ever-Expanding Pseudomonas Genus: Description of 43 New Species and Partition of the Pseudomonas putida Group.</title>
        <authorList>
            <person name="Girard L."/>
            <person name="Lood C."/>
            <person name="Hofte M."/>
            <person name="Vandamme P."/>
            <person name="Rokni-Zadeh H."/>
            <person name="van Noort V."/>
            <person name="Lavigne R."/>
            <person name="De Mot R."/>
        </authorList>
    </citation>
    <scope>NUCLEOTIDE SEQUENCE [LARGE SCALE GENOMIC DNA]</scope>
    <source>
        <strain evidence="1 2">RW8P3</strain>
    </source>
</reference>
<sequence length="56" mass="6355">MDRRRFNNPHLAIRAAGADAARKGGKVFHCPYQHPAMQSSWLKGFSQAQQLDLDFL</sequence>
<dbReference type="NCBIfam" id="NF033696">
    <property type="entry name" value="CrpP_fam"/>
    <property type="match status" value="1"/>
</dbReference>
<keyword evidence="2" id="KW-1185">Reference proteome</keyword>
<dbReference type="EMBL" id="CP077093">
    <property type="protein sequence ID" value="QXI26184.1"/>
    <property type="molecule type" value="Genomic_DNA"/>
</dbReference>
<dbReference type="RefSeq" id="WP_186679046.1">
    <property type="nucleotide sequence ID" value="NZ_CP077093.1"/>
</dbReference>
<gene>
    <name evidence="1" type="ORF">HU752_019720</name>
</gene>
<dbReference type="Proteomes" id="UP000634530">
    <property type="component" value="Chromosome"/>
</dbReference>
<dbReference type="KEGG" id="pvw:HU752_019720"/>
<name>A0A9E6PGU2_9PSED</name>
<proteinExistence type="predicted"/>